<keyword evidence="3 8" id="KW-0963">Cytoplasm</keyword>
<evidence type="ECO:0000256" key="5">
    <source>
        <dbReference type="ARBA" id="ARBA00022801"/>
    </source>
</evidence>
<dbReference type="InterPro" id="IPR022966">
    <property type="entry name" value="RNase_II/R_CS"/>
</dbReference>
<dbReference type="InterPro" id="IPR004476">
    <property type="entry name" value="RNase_II/RNase_R"/>
</dbReference>
<comment type="catalytic activity">
    <reaction evidence="1 8">
        <text>Exonucleolytic cleavage in the 3'- to 5'-direction to yield nucleoside 5'-phosphates.</text>
        <dbReference type="EC" id="3.1.13.1"/>
    </reaction>
</comment>
<evidence type="ECO:0000256" key="8">
    <source>
        <dbReference type="HAMAP-Rule" id="MF_01895"/>
    </source>
</evidence>
<comment type="function">
    <text evidence="8">3'-5' exoribonuclease that releases 5'-nucleoside monophosphates and is involved in maturation of structured RNAs.</text>
</comment>
<keyword evidence="7 8" id="KW-0694">RNA-binding</keyword>
<reference evidence="11" key="1">
    <citation type="submission" date="2017-09" db="EMBL/GenBank/DDBJ databases">
        <title>Depth-based differentiation of microbial function through sediment-hosted aquifers and enrichment of novel symbionts in the deep terrestrial subsurface.</title>
        <authorList>
            <person name="Probst A.J."/>
            <person name="Ladd B."/>
            <person name="Jarett J.K."/>
            <person name="Geller-Mcgrath D.E."/>
            <person name="Sieber C.M.K."/>
            <person name="Emerson J.B."/>
            <person name="Anantharaman K."/>
            <person name="Thomas B.C."/>
            <person name="Malmstrom R."/>
            <person name="Stieglmeier M."/>
            <person name="Klingl A."/>
            <person name="Woyke T."/>
            <person name="Ryan C.M."/>
            <person name="Banfield J.F."/>
        </authorList>
    </citation>
    <scope>NUCLEOTIDE SEQUENCE [LARGE SCALE GENOMIC DNA]</scope>
</reference>
<comment type="similarity">
    <text evidence="8">Belongs to the RNR ribonuclease family. RNase R subfamily.</text>
</comment>
<name>A0A2H0UFZ5_9BACT</name>
<dbReference type="InterPro" id="IPR013223">
    <property type="entry name" value="RNase_B_OB_dom"/>
</dbReference>
<evidence type="ECO:0000256" key="7">
    <source>
        <dbReference type="ARBA" id="ARBA00022884"/>
    </source>
</evidence>
<dbReference type="Gene3D" id="2.40.50.140">
    <property type="entry name" value="Nucleic acid-binding proteins"/>
    <property type="match status" value="2"/>
</dbReference>
<keyword evidence="4 8" id="KW-0540">Nuclease</keyword>
<evidence type="ECO:0000256" key="1">
    <source>
        <dbReference type="ARBA" id="ARBA00001849"/>
    </source>
</evidence>
<proteinExistence type="inferred from homology"/>
<dbReference type="GO" id="GO:0006402">
    <property type="term" value="P:mRNA catabolic process"/>
    <property type="evidence" value="ECO:0007669"/>
    <property type="project" value="TreeGrafter"/>
</dbReference>
<accession>A0A2H0UFZ5</accession>
<dbReference type="PANTHER" id="PTHR23355">
    <property type="entry name" value="RIBONUCLEASE"/>
    <property type="match status" value="1"/>
</dbReference>
<dbReference type="InterPro" id="IPR001900">
    <property type="entry name" value="RNase_II/R"/>
</dbReference>
<dbReference type="InterPro" id="IPR050180">
    <property type="entry name" value="RNR_Ribonuclease"/>
</dbReference>
<dbReference type="InterPro" id="IPR011805">
    <property type="entry name" value="RNase_R"/>
</dbReference>
<comment type="subcellular location">
    <subcellularLocation>
        <location evidence="2 8">Cytoplasm</location>
    </subcellularLocation>
</comment>
<feature type="domain" description="S1 motif" evidence="9">
    <location>
        <begin position="581"/>
        <end position="662"/>
    </location>
</feature>
<sequence>MAETVTDCNHMVNMPHDCYTPPMATTTHEGIIMIRGKGTGFFALPDEEEDAVIEREALGFALDGDLVEVELLGKNSEGRHMAKVTRVIKPKHDELIGLALKKADGWHLIPDNKRIHVRPLLTNATDIHEGMKIVVKVTSWKSPEEDPAGEITEVLGPAGDHETEMQAIIRGGGFSKNFPEPVQEAAQKLYETKDQIFKDAEQDPKRRDMRSATTMTIDPADAKDFDDAISFDTLPNGNFQIGIHIADVSHYVRENEVIDVEARERGTSIYLVDRVIPMLPEVLSNDLCSLRPNEDRLAFSAVFEMTADGHIEQEWYGQTIIHSDKRFSYEDAQEVLDKQAGVHLDELNTLMSIGRILRRKRYTNGAIAFEQPEVKFELDETGKPIRAYTKVRTETMLMIEDFMLLANRKVSEHIYALAKAKGRDAAFVYRIHDLPDPDKIEELAIFLRALGYDLETQKGIVSGKSLNKLLKEVTGVPEENLIKTATIRSMAKAVYSTKNIGHFGLAFKHYTHFTSPIRRYPDLMVHRLLRRNIDHSPISGKEIAKYEKLSIQSSEREMTAVRAERDSIKFKQVEYMADRVGQEFNATITGVTDWGIYVEDVESKAEGMIRLASLKTDFFEHQASKYRIKGQRTGKIYTLGDSIRVKLTRADIQNRELDFELLSS</sequence>
<comment type="caution">
    <text evidence="10">The sequence shown here is derived from an EMBL/GenBank/DDBJ whole genome shotgun (WGS) entry which is preliminary data.</text>
</comment>
<evidence type="ECO:0000313" key="10">
    <source>
        <dbReference type="EMBL" id="PIR84725.1"/>
    </source>
</evidence>
<dbReference type="AlphaFoldDB" id="A0A2H0UFZ5"/>
<dbReference type="SMART" id="SM00955">
    <property type="entry name" value="RNB"/>
    <property type="match status" value="1"/>
</dbReference>
<evidence type="ECO:0000313" key="11">
    <source>
        <dbReference type="Proteomes" id="UP000229344"/>
    </source>
</evidence>
<evidence type="ECO:0000256" key="6">
    <source>
        <dbReference type="ARBA" id="ARBA00022839"/>
    </source>
</evidence>
<keyword evidence="5 8" id="KW-0378">Hydrolase</keyword>
<dbReference type="EMBL" id="PFBI01000004">
    <property type="protein sequence ID" value="PIR84725.1"/>
    <property type="molecule type" value="Genomic_DNA"/>
</dbReference>
<dbReference type="CDD" id="cd04471">
    <property type="entry name" value="S1_RNase_R"/>
    <property type="match status" value="1"/>
</dbReference>
<gene>
    <name evidence="8 10" type="primary">rnr</name>
    <name evidence="10" type="ORF">COU16_00880</name>
</gene>
<dbReference type="PROSITE" id="PS50126">
    <property type="entry name" value="S1"/>
    <property type="match status" value="1"/>
</dbReference>
<dbReference type="Pfam" id="PF00773">
    <property type="entry name" value="RNB"/>
    <property type="match status" value="1"/>
</dbReference>
<dbReference type="Pfam" id="PF00575">
    <property type="entry name" value="S1"/>
    <property type="match status" value="1"/>
</dbReference>
<dbReference type="HAMAP" id="MF_01895">
    <property type="entry name" value="RNase_R"/>
    <property type="match status" value="1"/>
</dbReference>
<dbReference type="SUPFAM" id="SSF50249">
    <property type="entry name" value="Nucleic acid-binding proteins"/>
    <property type="match status" value="4"/>
</dbReference>
<dbReference type="GO" id="GO:0003723">
    <property type="term" value="F:RNA binding"/>
    <property type="evidence" value="ECO:0007669"/>
    <property type="project" value="UniProtKB-UniRule"/>
</dbReference>
<evidence type="ECO:0000256" key="2">
    <source>
        <dbReference type="ARBA" id="ARBA00004496"/>
    </source>
</evidence>
<dbReference type="InterPro" id="IPR040476">
    <property type="entry name" value="CSD2"/>
</dbReference>
<dbReference type="GO" id="GO:0005829">
    <property type="term" value="C:cytosol"/>
    <property type="evidence" value="ECO:0007669"/>
    <property type="project" value="TreeGrafter"/>
</dbReference>
<organism evidence="10 11">
    <name type="scientific">Candidatus Kaiserbacteria bacterium CG10_big_fil_rev_8_21_14_0_10_47_16</name>
    <dbReference type="NCBI Taxonomy" id="1974608"/>
    <lineage>
        <taxon>Bacteria</taxon>
        <taxon>Candidatus Kaiseribacteriota</taxon>
    </lineage>
</organism>
<dbReference type="InterPro" id="IPR012340">
    <property type="entry name" value="NA-bd_OB-fold"/>
</dbReference>
<dbReference type="Pfam" id="PF08206">
    <property type="entry name" value="OB_RNB"/>
    <property type="match status" value="1"/>
</dbReference>
<dbReference type="SMART" id="SM00316">
    <property type="entry name" value="S1"/>
    <property type="match status" value="1"/>
</dbReference>
<dbReference type="PANTHER" id="PTHR23355:SF9">
    <property type="entry name" value="DIS3-LIKE EXONUCLEASE 2"/>
    <property type="match status" value="1"/>
</dbReference>
<evidence type="ECO:0000259" key="9">
    <source>
        <dbReference type="PROSITE" id="PS50126"/>
    </source>
</evidence>
<dbReference type="EC" id="3.1.13.1" evidence="8"/>
<evidence type="ECO:0000256" key="3">
    <source>
        <dbReference type="ARBA" id="ARBA00022490"/>
    </source>
</evidence>
<dbReference type="Proteomes" id="UP000229344">
    <property type="component" value="Unassembled WGS sequence"/>
</dbReference>
<dbReference type="PROSITE" id="PS01175">
    <property type="entry name" value="RIBONUCLEASE_II"/>
    <property type="match status" value="1"/>
</dbReference>
<dbReference type="NCBIfam" id="TIGR02063">
    <property type="entry name" value="RNase_R"/>
    <property type="match status" value="1"/>
</dbReference>
<protein>
    <recommendedName>
        <fullName evidence="8">Ribonuclease R</fullName>
        <shortName evidence="8">RNase R</shortName>
        <ecNumber evidence="8">3.1.13.1</ecNumber>
    </recommendedName>
</protein>
<dbReference type="GO" id="GO:0008859">
    <property type="term" value="F:exoribonuclease II activity"/>
    <property type="evidence" value="ECO:0007669"/>
    <property type="project" value="UniProtKB-UniRule"/>
</dbReference>
<dbReference type="InterPro" id="IPR003029">
    <property type="entry name" value="S1_domain"/>
</dbReference>
<evidence type="ECO:0000256" key="4">
    <source>
        <dbReference type="ARBA" id="ARBA00022722"/>
    </source>
</evidence>
<dbReference type="NCBIfam" id="TIGR00358">
    <property type="entry name" value="3_prime_RNase"/>
    <property type="match status" value="1"/>
</dbReference>
<dbReference type="Pfam" id="PF17876">
    <property type="entry name" value="CSD2"/>
    <property type="match status" value="1"/>
</dbReference>
<keyword evidence="6 8" id="KW-0269">Exonuclease</keyword>